<dbReference type="PANTHER" id="PTHR11472">
    <property type="entry name" value="DNA REPAIR DEAD HELICASE RAD3/XP-D SUBFAMILY MEMBER"/>
    <property type="match status" value="1"/>
</dbReference>
<evidence type="ECO:0000256" key="3">
    <source>
        <dbReference type="ARBA" id="ARBA00022801"/>
    </source>
</evidence>
<feature type="region of interest" description="Disordered" evidence="11">
    <location>
        <begin position="1"/>
        <end position="48"/>
    </location>
</feature>
<evidence type="ECO:0000256" key="7">
    <source>
        <dbReference type="ARBA" id="ARBA00044969"/>
    </source>
</evidence>
<evidence type="ECO:0000256" key="5">
    <source>
        <dbReference type="ARBA" id="ARBA00022840"/>
    </source>
</evidence>
<keyword evidence="5" id="KW-0067">ATP-binding</keyword>
<dbReference type="GO" id="GO:0006139">
    <property type="term" value="P:nucleobase-containing compound metabolic process"/>
    <property type="evidence" value="ECO:0007669"/>
    <property type="project" value="InterPro"/>
</dbReference>
<evidence type="ECO:0000256" key="9">
    <source>
        <dbReference type="ARBA" id="ARBA00073590"/>
    </source>
</evidence>
<comment type="caution">
    <text evidence="13">The sequence shown here is derived from an EMBL/GenBank/DDBJ whole genome shotgun (WGS) entry which is preliminary data.</text>
</comment>
<comment type="similarity">
    <text evidence="6">Belongs to the helicase family. DinG subfamily.</text>
</comment>
<dbReference type="InterPro" id="IPR045028">
    <property type="entry name" value="DinG/Rad3-like"/>
</dbReference>
<evidence type="ECO:0000256" key="2">
    <source>
        <dbReference type="ARBA" id="ARBA00022741"/>
    </source>
</evidence>
<dbReference type="GO" id="GO:0003676">
    <property type="term" value="F:nucleic acid binding"/>
    <property type="evidence" value="ECO:0007669"/>
    <property type="project" value="InterPro"/>
</dbReference>
<keyword evidence="2" id="KW-0547">Nucleotide-binding</keyword>
<name>A0A021VST2_9CELL</name>
<dbReference type="GO" id="GO:0016818">
    <property type="term" value="F:hydrolase activity, acting on acid anhydrides, in phosphorus-containing anhydrides"/>
    <property type="evidence" value="ECO:0007669"/>
    <property type="project" value="InterPro"/>
</dbReference>
<organism evidence="13 14">
    <name type="scientific">Actinotalea ferrariae CF5-4</name>
    <dbReference type="NCBI Taxonomy" id="948458"/>
    <lineage>
        <taxon>Bacteria</taxon>
        <taxon>Bacillati</taxon>
        <taxon>Actinomycetota</taxon>
        <taxon>Actinomycetes</taxon>
        <taxon>Micrococcales</taxon>
        <taxon>Cellulomonadaceae</taxon>
        <taxon>Actinotalea</taxon>
    </lineage>
</organism>
<comment type="catalytic activity">
    <reaction evidence="8">
        <text>ATP + H2O = ADP + phosphate + H(+)</text>
        <dbReference type="Rhea" id="RHEA:13065"/>
        <dbReference type="ChEBI" id="CHEBI:15377"/>
        <dbReference type="ChEBI" id="CHEBI:15378"/>
        <dbReference type="ChEBI" id="CHEBI:30616"/>
        <dbReference type="ChEBI" id="CHEBI:43474"/>
        <dbReference type="ChEBI" id="CHEBI:456216"/>
        <dbReference type="EC" id="5.6.2.3"/>
    </reaction>
</comment>
<feature type="domain" description="Helicase ATP-binding" evidence="12">
    <location>
        <begin position="53"/>
        <end position="354"/>
    </location>
</feature>
<keyword evidence="3" id="KW-0378">Hydrolase</keyword>
<protein>
    <recommendedName>
        <fullName evidence="9">ATP-dependent helicase DinG</fullName>
        <ecNumber evidence="7">5.6.2.3</ecNumber>
    </recommendedName>
    <alternativeName>
        <fullName evidence="10">DNA 5'-3' helicase DinG</fullName>
    </alternativeName>
</protein>
<dbReference type="Pfam" id="PF13307">
    <property type="entry name" value="Helicase_C_2"/>
    <property type="match status" value="1"/>
</dbReference>
<dbReference type="FunFam" id="3.40.50.300:FF:000437">
    <property type="entry name" value="ATP-dependent DNA helicase DinG"/>
    <property type="match status" value="1"/>
</dbReference>
<evidence type="ECO:0000256" key="6">
    <source>
        <dbReference type="ARBA" id="ARBA00038058"/>
    </source>
</evidence>
<evidence type="ECO:0000256" key="10">
    <source>
        <dbReference type="ARBA" id="ARBA00079061"/>
    </source>
</evidence>
<dbReference type="GO" id="GO:0043139">
    <property type="term" value="F:5'-3' DNA helicase activity"/>
    <property type="evidence" value="ECO:0007669"/>
    <property type="project" value="UniProtKB-EC"/>
</dbReference>
<gene>
    <name evidence="13" type="ORF">N866_14390</name>
</gene>
<feature type="compositionally biased region" description="Basic and acidic residues" evidence="11">
    <location>
        <begin position="1"/>
        <end position="17"/>
    </location>
</feature>
<evidence type="ECO:0000256" key="4">
    <source>
        <dbReference type="ARBA" id="ARBA00022806"/>
    </source>
</evidence>
<dbReference type="EMBL" id="AXCW01000042">
    <property type="protein sequence ID" value="EYR64183.1"/>
    <property type="molecule type" value="Genomic_DNA"/>
</dbReference>
<dbReference type="Proteomes" id="UP000019753">
    <property type="component" value="Unassembled WGS sequence"/>
</dbReference>
<dbReference type="InterPro" id="IPR006555">
    <property type="entry name" value="ATP-dep_Helicase_C"/>
</dbReference>
<accession>A0A021VST2</accession>
<evidence type="ECO:0000259" key="12">
    <source>
        <dbReference type="PROSITE" id="PS51193"/>
    </source>
</evidence>
<dbReference type="AlphaFoldDB" id="A0A021VST2"/>
<dbReference type="InterPro" id="IPR027417">
    <property type="entry name" value="P-loop_NTPase"/>
</dbReference>
<dbReference type="EC" id="5.6.2.3" evidence="7"/>
<dbReference type="SMART" id="SM00491">
    <property type="entry name" value="HELICc2"/>
    <property type="match status" value="1"/>
</dbReference>
<dbReference type="PROSITE" id="PS51193">
    <property type="entry name" value="HELICASE_ATP_BIND_2"/>
    <property type="match status" value="1"/>
</dbReference>
<evidence type="ECO:0000313" key="13">
    <source>
        <dbReference type="EMBL" id="EYR64183.1"/>
    </source>
</evidence>
<comment type="cofactor">
    <cofactor evidence="1">
        <name>[4Fe-4S] cluster</name>
        <dbReference type="ChEBI" id="CHEBI:49883"/>
    </cofactor>
</comment>
<keyword evidence="4 13" id="KW-0347">Helicase</keyword>
<sequence length="759" mass="78571">MPDRPDWPDRPVPDPHDYPAPVTSPPEPDPRVDDDGPGAPEAPDAPGVSTLLDRAVAALGGSPREGQRTMAEAVDEAVARGEHLLVQAGTGTGKSLGYLVPAVRHAVLAQERVIVSTATLALQRQVMTRDLPLVAQAVAPALPRSPRIALLKGWHNYLCLHKVAGGYPDEEPALFDLLPTDRAGDHPAPTGGGGGATAGAELGRQVVRLREWAQETGTGDRDDLDPGVTDRAWRQVSVTSLECLGSKCPLLDDCFPERARTLAREADVVVTNHAMLGIAAGGSPGVLPEHDVLVVDEAHELADRVTAQATVELSGSSVEQVARTARRHGGVATDDLEVAGRDLAAAVEELPEGRFPGGLPDGVALAVGAVRDAARALLSALRPGEGSTTAASAEAGVKMATSAVLTLMEVAERMVSETARDGRDVLWCTRGEGWGRSGGPRLQAAPLTVSGLVRTHLLAGRTAVLTSATLALGGSFVPLARSVGLDAAEQRTAADGVAGAVVGGGGRGADAVVGGGRGADAGDGPAVPAEGAGGAGPWRGLDVGSPFDYPRQGILYVARHLPPPGRDGLGPAQLDEIAELVEAAGGATLGLFSSRRAAQTAAEEMRRRLDVPVLCQGDDQLPTLVRRFAEDETSCLFGTLSLWQGVDVPGPACRLVIIDRVPFPRPDDPVKAARTEAVQSAGGNGFMTVAATHAALLLAQGAGRLVRSGTDRGMVAVLDPRLVTARYGAFLLGTMPPLWRTTDPQVARDALRRLAGVPR</sequence>
<dbReference type="SMART" id="SM00487">
    <property type="entry name" value="DEXDc"/>
    <property type="match status" value="1"/>
</dbReference>
<evidence type="ECO:0000256" key="11">
    <source>
        <dbReference type="SAM" id="MobiDB-lite"/>
    </source>
</evidence>
<keyword evidence="14" id="KW-1185">Reference proteome</keyword>
<evidence type="ECO:0000256" key="8">
    <source>
        <dbReference type="ARBA" id="ARBA00048954"/>
    </source>
</evidence>
<dbReference type="SUPFAM" id="SSF52540">
    <property type="entry name" value="P-loop containing nucleoside triphosphate hydrolases"/>
    <property type="match status" value="2"/>
</dbReference>
<proteinExistence type="inferred from homology"/>
<evidence type="ECO:0000313" key="14">
    <source>
        <dbReference type="Proteomes" id="UP000019753"/>
    </source>
</evidence>
<dbReference type="InterPro" id="IPR014013">
    <property type="entry name" value="Helic_SF1/SF2_ATP-bd_DinG/Rad3"/>
</dbReference>
<dbReference type="PANTHER" id="PTHR11472:SF34">
    <property type="entry name" value="REGULATOR OF TELOMERE ELONGATION HELICASE 1"/>
    <property type="match status" value="1"/>
</dbReference>
<feature type="compositionally biased region" description="Low complexity" evidence="11">
    <location>
        <begin position="37"/>
        <end position="47"/>
    </location>
</feature>
<evidence type="ECO:0000256" key="1">
    <source>
        <dbReference type="ARBA" id="ARBA00001966"/>
    </source>
</evidence>
<dbReference type="InterPro" id="IPR011545">
    <property type="entry name" value="DEAD/DEAH_box_helicase_dom"/>
</dbReference>
<reference evidence="13 14" key="1">
    <citation type="submission" date="2014-01" db="EMBL/GenBank/DDBJ databases">
        <title>Actinotalea ferrariae CF5-4.</title>
        <authorList>
            <person name="Chen F."/>
            <person name="Li Y."/>
            <person name="Wang G."/>
        </authorList>
    </citation>
    <scope>NUCLEOTIDE SEQUENCE [LARGE SCALE GENOMIC DNA]</scope>
    <source>
        <strain evidence="13 14">CF5-4</strain>
    </source>
</reference>
<dbReference type="Gene3D" id="3.40.50.300">
    <property type="entry name" value="P-loop containing nucleotide triphosphate hydrolases"/>
    <property type="match status" value="2"/>
</dbReference>
<dbReference type="InterPro" id="IPR014001">
    <property type="entry name" value="Helicase_ATP-bd"/>
</dbReference>
<dbReference type="Pfam" id="PF00270">
    <property type="entry name" value="DEAD"/>
    <property type="match status" value="1"/>
</dbReference>
<dbReference type="GO" id="GO:0005524">
    <property type="term" value="F:ATP binding"/>
    <property type="evidence" value="ECO:0007669"/>
    <property type="project" value="UniProtKB-KW"/>
</dbReference>